<evidence type="ECO:0000256" key="1">
    <source>
        <dbReference type="SAM" id="Phobius"/>
    </source>
</evidence>
<proteinExistence type="predicted"/>
<comment type="caution">
    <text evidence="2">The sequence shown here is derived from an EMBL/GenBank/DDBJ whole genome shotgun (WGS) entry which is preliminary data.</text>
</comment>
<evidence type="ECO:0000313" key="4">
    <source>
        <dbReference type="Proteomes" id="UP001415857"/>
    </source>
</evidence>
<accession>A0AAP0RER5</accession>
<reference evidence="2 4" key="1">
    <citation type="journal article" date="2024" name="Plant J.">
        <title>Genome sequences and population genomics reveal climatic adaptation and genomic divergence between two closely related sweetgum species.</title>
        <authorList>
            <person name="Xu W.Q."/>
            <person name="Ren C.Q."/>
            <person name="Zhang X.Y."/>
            <person name="Comes H.P."/>
            <person name="Liu X.H."/>
            <person name="Li Y.G."/>
            <person name="Kettle C.J."/>
            <person name="Jalonen R."/>
            <person name="Gaisberger H."/>
            <person name="Ma Y.Z."/>
            <person name="Qiu Y.X."/>
        </authorList>
    </citation>
    <scope>NUCLEOTIDE SEQUENCE [LARGE SCALE GENOMIC DNA]</scope>
    <source>
        <strain evidence="2">Hangzhou</strain>
    </source>
</reference>
<sequence length="75" mass="7524">MVREWKLEVASGYGGSGSESLGNGIFILWVGLITLSLISAIIFSCADGASRDKASATQTDTYGTNCGGCGAACGG</sequence>
<keyword evidence="4" id="KW-1185">Reference proteome</keyword>
<gene>
    <name evidence="2" type="ORF">L1049_005594</name>
    <name evidence="3" type="ORF">L1049_006345</name>
</gene>
<keyword evidence="1" id="KW-1133">Transmembrane helix</keyword>
<dbReference type="EMBL" id="JBBPBK010000010">
    <property type="protein sequence ID" value="KAK9276063.1"/>
    <property type="molecule type" value="Genomic_DNA"/>
</dbReference>
<dbReference type="AlphaFoldDB" id="A0AAP0RER5"/>
<feature type="transmembrane region" description="Helical" evidence="1">
    <location>
        <begin position="20"/>
        <end position="43"/>
    </location>
</feature>
<dbReference type="PANTHER" id="PTHR37199:SF5">
    <property type="entry name" value="TRANSMEMBRANE PROTEIN"/>
    <property type="match status" value="1"/>
</dbReference>
<keyword evidence="1" id="KW-0812">Transmembrane</keyword>
<keyword evidence="1" id="KW-0472">Membrane</keyword>
<evidence type="ECO:0000313" key="3">
    <source>
        <dbReference type="EMBL" id="KAK9276809.1"/>
    </source>
</evidence>
<dbReference type="Proteomes" id="UP001415857">
    <property type="component" value="Unassembled WGS sequence"/>
</dbReference>
<protein>
    <submittedName>
        <fullName evidence="2">Uncharacterized protein</fullName>
    </submittedName>
</protein>
<dbReference type="PANTHER" id="PTHR37199">
    <property type="entry name" value="TRANSMEMBRANE PROTEIN"/>
    <property type="match status" value="1"/>
</dbReference>
<name>A0AAP0RER5_LIQFO</name>
<organism evidence="2 4">
    <name type="scientific">Liquidambar formosana</name>
    <name type="common">Formosan gum</name>
    <dbReference type="NCBI Taxonomy" id="63359"/>
    <lineage>
        <taxon>Eukaryota</taxon>
        <taxon>Viridiplantae</taxon>
        <taxon>Streptophyta</taxon>
        <taxon>Embryophyta</taxon>
        <taxon>Tracheophyta</taxon>
        <taxon>Spermatophyta</taxon>
        <taxon>Magnoliopsida</taxon>
        <taxon>eudicotyledons</taxon>
        <taxon>Gunneridae</taxon>
        <taxon>Pentapetalae</taxon>
        <taxon>Saxifragales</taxon>
        <taxon>Altingiaceae</taxon>
        <taxon>Liquidambar</taxon>
    </lineage>
</organism>
<dbReference type="EMBL" id="JBBPBK010000010">
    <property type="protein sequence ID" value="KAK9276809.1"/>
    <property type="molecule type" value="Genomic_DNA"/>
</dbReference>
<reference evidence="2" key="2">
    <citation type="submission" date="2024-04" db="EMBL/GenBank/DDBJ databases">
        <authorList>
            <person name="Xu W."/>
            <person name="Ren C."/>
        </authorList>
    </citation>
    <scope>NUCLEOTIDE SEQUENCE</scope>
    <source>
        <strain evidence="2">Hangzhou</strain>
        <tissue evidence="2">Leaves</tissue>
    </source>
</reference>
<evidence type="ECO:0000313" key="2">
    <source>
        <dbReference type="EMBL" id="KAK9276063.1"/>
    </source>
</evidence>